<accession>A0ABS3Q366</accession>
<name>A0ABS3Q366_9GAMM</name>
<dbReference type="PANTHER" id="PTHR30632:SF0">
    <property type="entry name" value="SULFATE-BINDING PROTEIN"/>
    <property type="match status" value="1"/>
</dbReference>
<reference evidence="1 2" key="1">
    <citation type="submission" date="2021-03" db="EMBL/GenBank/DDBJ databases">
        <title>Thiomicrorhabdus sp.nov.,novel sulfur-oxidizing bacteria isolated from coastal sediment.</title>
        <authorList>
            <person name="Liu X."/>
        </authorList>
    </citation>
    <scope>NUCLEOTIDE SEQUENCE [LARGE SCALE GENOMIC DNA]</scope>
    <source>
        <strain evidence="1 2">6S2-11</strain>
    </source>
</reference>
<dbReference type="Pfam" id="PF13531">
    <property type="entry name" value="SBP_bac_11"/>
    <property type="match status" value="1"/>
</dbReference>
<dbReference type="InterPro" id="IPR050682">
    <property type="entry name" value="ModA/WtpA"/>
</dbReference>
<evidence type="ECO:0000313" key="1">
    <source>
        <dbReference type="EMBL" id="MBO1926260.1"/>
    </source>
</evidence>
<dbReference type="SUPFAM" id="SSF53850">
    <property type="entry name" value="Periplasmic binding protein-like II"/>
    <property type="match status" value="1"/>
</dbReference>
<dbReference type="PANTHER" id="PTHR30632">
    <property type="entry name" value="MOLYBDATE-BINDING PERIPLASMIC PROTEIN"/>
    <property type="match status" value="1"/>
</dbReference>
<proteinExistence type="predicted"/>
<dbReference type="Gene3D" id="3.40.190.10">
    <property type="entry name" value="Periplasmic binding protein-like II"/>
    <property type="match status" value="2"/>
</dbReference>
<protein>
    <submittedName>
        <fullName evidence="1">Substrate-binding domain-containing protein</fullName>
    </submittedName>
</protein>
<organism evidence="1 2">
    <name type="scientific">Thiomicrorhabdus marina</name>
    <dbReference type="NCBI Taxonomy" id="2818442"/>
    <lineage>
        <taxon>Bacteria</taxon>
        <taxon>Pseudomonadati</taxon>
        <taxon>Pseudomonadota</taxon>
        <taxon>Gammaproteobacteria</taxon>
        <taxon>Thiotrichales</taxon>
        <taxon>Piscirickettsiaceae</taxon>
        <taxon>Thiomicrorhabdus</taxon>
    </lineage>
</organism>
<gene>
    <name evidence="1" type="ORF">J3998_01615</name>
</gene>
<dbReference type="RefSeq" id="WP_208146862.1">
    <property type="nucleotide sequence ID" value="NZ_JAGETV010000002.1"/>
</dbReference>
<sequence>MKTISITFILVAITLLVLNYQPDSVEDGNTDSPKQELLLYSGITMVRPLQKLADQFSEQHHVKVKLVQGASGFLFDTLTKQQSGDIYFPGSPNFRKSHLQENLFASYVLVGYNRLAIITPKNNPKQLKADLKQLTNPELSVVISSPEASSVGRATELALRKLGIANAVYENVTYFTTDSHRIFTAIRSGHADIAVNWYATSKWPETVDYMDALIIDNKISPKRDLELNLLRFSKNPELALEFMRFASSPAGLQVFADYGFLTPEEQQQFKQNPPQIISLDQ</sequence>
<evidence type="ECO:0000313" key="2">
    <source>
        <dbReference type="Proteomes" id="UP000664835"/>
    </source>
</evidence>
<comment type="caution">
    <text evidence="1">The sequence shown here is derived from an EMBL/GenBank/DDBJ whole genome shotgun (WGS) entry which is preliminary data.</text>
</comment>
<dbReference type="Proteomes" id="UP000664835">
    <property type="component" value="Unassembled WGS sequence"/>
</dbReference>
<keyword evidence="2" id="KW-1185">Reference proteome</keyword>
<dbReference type="EMBL" id="JAGETV010000002">
    <property type="protein sequence ID" value="MBO1926260.1"/>
    <property type="molecule type" value="Genomic_DNA"/>
</dbReference>